<keyword evidence="1" id="KW-0732">Signal</keyword>
<dbReference type="STRING" id="652103.Rpdx1_3873"/>
<dbReference type="OrthoDB" id="8242239at2"/>
<gene>
    <name evidence="2" type="ordered locus">Rpdx1_3873</name>
</gene>
<dbReference type="HOGENOM" id="CLU_2452650_0_0_5"/>
<evidence type="ECO:0000313" key="3">
    <source>
        <dbReference type="Proteomes" id="UP000001402"/>
    </source>
</evidence>
<accession>E6VHY1</accession>
<dbReference type="BioCyc" id="RPAL652103:RPDX1_RS19130-MONOMER"/>
<protein>
    <recommendedName>
        <fullName evidence="4">Lectin-like protein BA14k</fullName>
    </recommendedName>
</protein>
<dbReference type="KEGG" id="rpx:Rpdx1_3873"/>
<name>E6VHY1_RHOPX</name>
<feature type="signal peptide" evidence="1">
    <location>
        <begin position="1"/>
        <end position="23"/>
    </location>
</feature>
<dbReference type="Proteomes" id="UP000001402">
    <property type="component" value="Chromosome"/>
</dbReference>
<dbReference type="EMBL" id="CP002418">
    <property type="protein sequence ID" value="ADU45434.1"/>
    <property type="molecule type" value="Genomic_DNA"/>
</dbReference>
<feature type="chain" id="PRO_5003211006" description="Lectin-like protein BA14k" evidence="1">
    <location>
        <begin position="24"/>
        <end position="104"/>
    </location>
</feature>
<dbReference type="AlphaFoldDB" id="E6VHY1"/>
<evidence type="ECO:0000256" key="1">
    <source>
        <dbReference type="SAM" id="SignalP"/>
    </source>
</evidence>
<proteinExistence type="predicted"/>
<sequence precursor="true">MTAAKLICAVTIVSIASAAPALAGAKHRLHHHHPHHGYVAPADHPFLHPDFRFHLPSRAAYSHNFGPPVWPDRTYATYDGPLSALCGQGAAAYRGQDGRRYPCN</sequence>
<evidence type="ECO:0008006" key="4">
    <source>
        <dbReference type="Google" id="ProtNLM"/>
    </source>
</evidence>
<reference evidence="2" key="1">
    <citation type="submission" date="2010-12" db="EMBL/GenBank/DDBJ databases">
        <title>Complete sequence of Rhodopseudomonas palustris DX-1.</title>
        <authorList>
            <consortium name="US DOE Joint Genome Institute"/>
            <person name="Lucas S."/>
            <person name="Copeland A."/>
            <person name="Lapidus A."/>
            <person name="Cheng J.-F."/>
            <person name="Goodwin L."/>
            <person name="Pitluck S."/>
            <person name="Misra M."/>
            <person name="Chertkov O."/>
            <person name="Detter J.C."/>
            <person name="Han C."/>
            <person name="Tapia R."/>
            <person name="Land M."/>
            <person name="Hauser L."/>
            <person name="Kyrpides N."/>
            <person name="Ivanova N."/>
            <person name="Ovchinnikova G."/>
            <person name="Logan B."/>
            <person name="Oda Y."/>
            <person name="Harwood C."/>
            <person name="Woyke T."/>
        </authorList>
    </citation>
    <scope>NUCLEOTIDE SEQUENCE [LARGE SCALE GENOMIC DNA]</scope>
    <source>
        <strain evidence="2">DX-1</strain>
    </source>
</reference>
<organism evidence="2 3">
    <name type="scientific">Rhodopseudomonas palustris (strain DX-1)</name>
    <dbReference type="NCBI Taxonomy" id="652103"/>
    <lineage>
        <taxon>Bacteria</taxon>
        <taxon>Pseudomonadati</taxon>
        <taxon>Pseudomonadota</taxon>
        <taxon>Alphaproteobacteria</taxon>
        <taxon>Hyphomicrobiales</taxon>
        <taxon>Nitrobacteraceae</taxon>
        <taxon>Rhodopseudomonas</taxon>
    </lineage>
</organism>
<evidence type="ECO:0000313" key="2">
    <source>
        <dbReference type="EMBL" id="ADU45434.1"/>
    </source>
</evidence>
<dbReference type="eggNOG" id="ENOG50302JN">
    <property type="taxonomic scope" value="Bacteria"/>
</dbReference>